<sequence>MRLFGLYGRTQDTLWTLIAAPAIWGVHFLFSYFYAAYRCAPNADIFASIGGTRIVVGIATVAALVLIGLVFRRAWVEWQAKGGTVRHDRDTAEDREHFLEFSTVLLAALSFVAVAFDVMPVLLIGDCR</sequence>
<keyword evidence="1" id="KW-1133">Transmembrane helix</keyword>
<feature type="transmembrane region" description="Helical" evidence="1">
    <location>
        <begin position="104"/>
        <end position="125"/>
    </location>
</feature>
<feature type="transmembrane region" description="Helical" evidence="1">
    <location>
        <begin position="45"/>
        <end position="71"/>
    </location>
</feature>
<evidence type="ECO:0000256" key="1">
    <source>
        <dbReference type="SAM" id="Phobius"/>
    </source>
</evidence>
<protein>
    <submittedName>
        <fullName evidence="2">Uncharacterized protein</fullName>
    </submittedName>
</protein>
<gene>
    <name evidence="2" type="ORF">SAMN06297251_108169</name>
</gene>
<keyword evidence="3" id="KW-1185">Reference proteome</keyword>
<dbReference type="EMBL" id="FWXR01000008">
    <property type="protein sequence ID" value="SMC80244.1"/>
    <property type="molecule type" value="Genomic_DNA"/>
</dbReference>
<keyword evidence="1" id="KW-0472">Membrane</keyword>
<accession>A0A1W2C5E8</accession>
<dbReference type="Proteomes" id="UP000192656">
    <property type="component" value="Unassembled WGS sequence"/>
</dbReference>
<evidence type="ECO:0000313" key="3">
    <source>
        <dbReference type="Proteomes" id="UP000192656"/>
    </source>
</evidence>
<dbReference type="STRING" id="937218.SAMN06297251_108169"/>
<keyword evidence="1" id="KW-0812">Transmembrane</keyword>
<reference evidence="2 3" key="1">
    <citation type="submission" date="2017-04" db="EMBL/GenBank/DDBJ databases">
        <authorList>
            <person name="Afonso C.L."/>
            <person name="Miller P.J."/>
            <person name="Scott M.A."/>
            <person name="Spackman E."/>
            <person name="Goraichik I."/>
            <person name="Dimitrov K.M."/>
            <person name="Suarez D.L."/>
            <person name="Swayne D.E."/>
        </authorList>
    </citation>
    <scope>NUCLEOTIDE SEQUENCE [LARGE SCALE GENOMIC DNA]</scope>
    <source>
        <strain evidence="2 3">CGMCC 1.10972</strain>
    </source>
</reference>
<proteinExistence type="predicted"/>
<feature type="transmembrane region" description="Helical" evidence="1">
    <location>
        <begin position="12"/>
        <end position="33"/>
    </location>
</feature>
<organism evidence="2 3">
    <name type="scientific">Fulvimarina manganoxydans</name>
    <dbReference type="NCBI Taxonomy" id="937218"/>
    <lineage>
        <taxon>Bacteria</taxon>
        <taxon>Pseudomonadati</taxon>
        <taxon>Pseudomonadota</taxon>
        <taxon>Alphaproteobacteria</taxon>
        <taxon>Hyphomicrobiales</taxon>
        <taxon>Aurantimonadaceae</taxon>
        <taxon>Fulvimarina</taxon>
    </lineage>
</organism>
<dbReference type="OrthoDB" id="7264282at2"/>
<name>A0A1W2C5E8_9HYPH</name>
<evidence type="ECO:0000313" key="2">
    <source>
        <dbReference type="EMBL" id="SMC80244.1"/>
    </source>
</evidence>
<dbReference type="RefSeq" id="WP_084410155.1">
    <property type="nucleotide sequence ID" value="NZ_FWXR01000008.1"/>
</dbReference>
<dbReference type="AlphaFoldDB" id="A0A1W2C5E8"/>